<keyword evidence="4" id="KW-0597">Phosphoprotein</keyword>
<evidence type="ECO:0000313" key="19">
    <source>
        <dbReference type="RefSeq" id="XP_035699800.1"/>
    </source>
</evidence>
<keyword evidence="12" id="KW-0325">Glycoprotein</keyword>
<evidence type="ECO:0000313" key="17">
    <source>
        <dbReference type="Proteomes" id="UP000001554"/>
    </source>
</evidence>
<dbReference type="Pfam" id="PF00041">
    <property type="entry name" value="fn3"/>
    <property type="match status" value="4"/>
</dbReference>
<evidence type="ECO:0000256" key="4">
    <source>
        <dbReference type="ARBA" id="ARBA00022553"/>
    </source>
</evidence>
<evidence type="ECO:0000256" key="8">
    <source>
        <dbReference type="ARBA" id="ARBA00022989"/>
    </source>
</evidence>
<feature type="domain" description="Fibronectin type-III" evidence="16">
    <location>
        <begin position="482"/>
        <end position="587"/>
    </location>
</feature>
<evidence type="ECO:0000256" key="9">
    <source>
        <dbReference type="ARBA" id="ARBA00023136"/>
    </source>
</evidence>
<keyword evidence="7" id="KW-0677">Repeat</keyword>
<feature type="domain" description="Fibronectin type-III" evidence="16">
    <location>
        <begin position="380"/>
        <end position="477"/>
    </location>
</feature>
<dbReference type="SMART" id="SM00060">
    <property type="entry name" value="FN3"/>
    <property type="match status" value="6"/>
</dbReference>
<proteinExistence type="inferred from homology"/>
<evidence type="ECO:0000256" key="2">
    <source>
        <dbReference type="ARBA" id="ARBA00008921"/>
    </source>
</evidence>
<dbReference type="PROSITE" id="PS01353">
    <property type="entry name" value="HEMATOPO_REC_L_F2"/>
    <property type="match status" value="1"/>
</dbReference>
<dbReference type="RefSeq" id="XP_035699799.1">
    <property type="nucleotide sequence ID" value="XM_035843906.1"/>
</dbReference>
<dbReference type="InterPro" id="IPR050379">
    <property type="entry name" value="Type-I_Cytokine_Rcpt"/>
</dbReference>
<dbReference type="Proteomes" id="UP000001554">
    <property type="component" value="Chromosome 15"/>
</dbReference>
<evidence type="ECO:0000313" key="18">
    <source>
        <dbReference type="RefSeq" id="XP_035699799.1"/>
    </source>
</evidence>
<comment type="subcellular location">
    <subcellularLocation>
        <location evidence="1">Cell membrane</location>
        <topology evidence="1">Single-pass type I membrane protein</topology>
    </subcellularLocation>
</comment>
<dbReference type="GO" id="GO:0009897">
    <property type="term" value="C:external side of plasma membrane"/>
    <property type="evidence" value="ECO:0000318"/>
    <property type="project" value="GO_Central"/>
</dbReference>
<dbReference type="InterPro" id="IPR003961">
    <property type="entry name" value="FN3_dom"/>
</dbReference>
<evidence type="ECO:0000256" key="12">
    <source>
        <dbReference type="ARBA" id="ARBA00023180"/>
    </source>
</evidence>
<dbReference type="FunFam" id="2.60.40.10:FF:000551">
    <property type="entry name" value="Protogenin A"/>
    <property type="match status" value="1"/>
</dbReference>
<evidence type="ECO:0000256" key="13">
    <source>
        <dbReference type="SAM" id="MobiDB-lite"/>
    </source>
</evidence>
<dbReference type="RefSeq" id="XP_035699805.1">
    <property type="nucleotide sequence ID" value="XM_035843912.1"/>
</dbReference>
<evidence type="ECO:0000256" key="6">
    <source>
        <dbReference type="ARBA" id="ARBA00022729"/>
    </source>
</evidence>
<dbReference type="RefSeq" id="XP_035699800.1">
    <property type="nucleotide sequence ID" value="XM_035843907.1"/>
</dbReference>
<dbReference type="SUPFAM" id="SSF49265">
    <property type="entry name" value="Fibronectin type III"/>
    <property type="match status" value="3"/>
</dbReference>
<dbReference type="PANTHER" id="PTHR23036">
    <property type="entry name" value="CYTOKINE RECEPTOR"/>
    <property type="match status" value="1"/>
</dbReference>
<dbReference type="RefSeq" id="XP_035699804.1">
    <property type="nucleotide sequence ID" value="XM_035843911.1"/>
</dbReference>
<evidence type="ECO:0000256" key="5">
    <source>
        <dbReference type="ARBA" id="ARBA00022692"/>
    </source>
</evidence>
<keyword evidence="8 14" id="KW-1133">Transmembrane helix</keyword>
<dbReference type="PANTHER" id="PTHR23036:SF151">
    <property type="entry name" value="FIBRONECTIN TYPE-III DOMAIN-CONTAINING PROTEIN"/>
    <property type="match status" value="1"/>
</dbReference>
<dbReference type="InterPro" id="IPR013783">
    <property type="entry name" value="Ig-like_fold"/>
</dbReference>
<reference evidence="18 19" key="2">
    <citation type="submission" date="2025-04" db="UniProtKB">
        <authorList>
            <consortium name="RefSeq"/>
        </authorList>
    </citation>
    <scope>IDENTIFICATION</scope>
    <source>
        <strain evidence="18 19">S238N-H82</strain>
        <tissue evidence="18 19">Testes</tissue>
    </source>
</reference>
<evidence type="ECO:0000256" key="14">
    <source>
        <dbReference type="SAM" id="Phobius"/>
    </source>
</evidence>
<dbReference type="PROSITE" id="PS50853">
    <property type="entry name" value="FN3"/>
    <property type="match status" value="5"/>
</dbReference>
<feature type="compositionally biased region" description="Polar residues" evidence="13">
    <location>
        <begin position="927"/>
        <end position="939"/>
    </location>
</feature>
<keyword evidence="3" id="KW-1003">Cell membrane</keyword>
<sequence>MSSQWRSGVILALFPMVLMGLSSAQYDSADFGLECTVCDEAHSESSITCTWRNQPNETFSALFKLNKRAQGRCPTELTEWQTCNLTSQSSCQIPFHGCADPFHDTYYVMVNSSSMLFQSINFIKPDIASCGPHKQISEKMAETKLRSDQSAAPSCLHPVLRERNRIKPDPPENLLVSSVSSREMTVEWDMPRCAALLFMNYICAIQYVSLRDNITREKEIMVDMPNPQYVTLGSLVPHTRYLVRIQCRQVIGELWSEYSPFIEAQTNESAPAGGPVVRTPEVTWIDYRLGLRNMTLRWEPLDLEKWNSETLGGYLVNATDQRTYETTSYNITASDVDLYTLTIPNLMLSEYQLKIMAYNNKGLSPPRVLQLRDISKRPDQPRNVVAMVTTEGDVLLSWQPPAAIGGIWKYYVSWCELARDHGCAGDGNVTSVPGTQLTVTVQDNWLPYSRYRFIVKAATSAGKGEPSSTVYLYSVEGVPSSPPQNVTVQAETSRSLLVRWKPPPLQDRRGIITTYRVYYYVTPTVRGQQTPTAERNASVNITDDAQPVQFSLSGLEPFTLYSVRLSAVTSQGEGNKSPPTGARTSQAAPSDPPADVQINDIAVNNITLSWTPPSQPNGIIRYYIIKHGNDTMSDGNHTAFVLEGLEGNTNYVIQVQGCTAAETPCGPLSPVELVRTKVGAPGIVQNLVARFDPTNGDVSVSWTPPVLKNGRDISYIVSYGRKDLRNDNIAVTTTTQWTNDKLADTCSDGLELFFRVRARTRDPGTGEVFNGPVSTEYLSCDTRPGTSPSSKDIQGLRLALEAKVGIILAVLIACMVGLAALVPSLRKMYKSSRNDVPGPADFITDTNQGVYCYIPDGPQTLNNLHIVSEQTGKTPEILDDFSKLRVERQWSHDSAFGSDYGNNNVDFNVAEQKAHYSVGGSSSGYSNASDENAALQSDVSKAENLASDNQQNNFDDYSKLANVDSNFKDLKVNYVTKQDSKMVEGLKHRTSTHSSMDNLDTKTDCSKLAAERDYRKDLDVNYVSNTGTKGNKSERVPKSEQSSPKHADIPYIESPSPVKCKMFDPNEAPYVTNA</sequence>
<keyword evidence="9 14" id="KW-0472">Membrane</keyword>
<feature type="region of interest" description="Disordered" evidence="13">
    <location>
        <begin position="918"/>
        <end position="939"/>
    </location>
</feature>
<dbReference type="OMA" id="TTETEWM"/>
<feature type="transmembrane region" description="Helical" evidence="14">
    <location>
        <begin position="804"/>
        <end position="825"/>
    </location>
</feature>
<evidence type="ECO:0000256" key="3">
    <source>
        <dbReference type="ARBA" id="ARBA00022475"/>
    </source>
</evidence>
<evidence type="ECO:0000256" key="10">
    <source>
        <dbReference type="ARBA" id="ARBA00023157"/>
    </source>
</evidence>
<dbReference type="CDD" id="cd00063">
    <property type="entry name" value="FN3"/>
    <property type="match status" value="6"/>
</dbReference>
<feature type="domain" description="Fibronectin type-III" evidence="16">
    <location>
        <begin position="592"/>
        <end position="679"/>
    </location>
</feature>
<reference evidence="17" key="1">
    <citation type="journal article" date="2020" name="Nat. Ecol. Evol.">
        <title>Deeply conserved synteny resolves early events in vertebrate evolution.</title>
        <authorList>
            <person name="Simakov O."/>
            <person name="Marletaz F."/>
            <person name="Yue J.X."/>
            <person name="O'Connell B."/>
            <person name="Jenkins J."/>
            <person name="Brandt A."/>
            <person name="Calef R."/>
            <person name="Tung C.H."/>
            <person name="Huang T.K."/>
            <person name="Schmutz J."/>
            <person name="Satoh N."/>
            <person name="Yu J.K."/>
            <person name="Putnam N.H."/>
            <person name="Green R.E."/>
            <person name="Rokhsar D.S."/>
        </authorList>
    </citation>
    <scope>NUCLEOTIDE SEQUENCE [LARGE SCALE GENOMIC DNA]</scope>
    <source>
        <strain evidence="17">S238N-H82</strain>
    </source>
</reference>
<feature type="region of interest" description="Disordered" evidence="13">
    <location>
        <begin position="570"/>
        <end position="593"/>
    </location>
</feature>
<evidence type="ECO:0000256" key="15">
    <source>
        <dbReference type="SAM" id="SignalP"/>
    </source>
</evidence>
<feature type="compositionally biased region" description="Polar residues" evidence="13">
    <location>
        <begin position="570"/>
        <end position="588"/>
    </location>
</feature>
<name>A0A9J7MFK4_BRAFL</name>
<dbReference type="FunFam" id="2.60.40.10:FF:003097">
    <property type="entry name" value="Uncharacterized protein"/>
    <property type="match status" value="1"/>
</dbReference>
<gene>
    <name evidence="18 19 20 21 22 23 24" type="primary">LOC118432370</name>
</gene>
<dbReference type="RefSeq" id="XP_035699801.1">
    <property type="nucleotide sequence ID" value="XM_035843908.1"/>
</dbReference>
<dbReference type="InterPro" id="IPR036116">
    <property type="entry name" value="FN3_sf"/>
</dbReference>
<evidence type="ECO:0000313" key="20">
    <source>
        <dbReference type="RefSeq" id="XP_035699801.1"/>
    </source>
</evidence>
<accession>A0A9J7MFK4</accession>
<dbReference type="KEGG" id="bfo:118432370"/>
<feature type="domain" description="Fibronectin type-III" evidence="16">
    <location>
        <begin position="680"/>
        <end position="785"/>
    </location>
</feature>
<dbReference type="GO" id="GO:0004896">
    <property type="term" value="F:cytokine receptor activity"/>
    <property type="evidence" value="ECO:0000318"/>
    <property type="project" value="GO_Central"/>
</dbReference>
<keyword evidence="17" id="KW-1185">Reference proteome</keyword>
<dbReference type="Gene3D" id="2.60.40.10">
    <property type="entry name" value="Immunoglobulins"/>
    <property type="match status" value="6"/>
</dbReference>
<dbReference type="RefSeq" id="XP_035699803.1">
    <property type="nucleotide sequence ID" value="XM_035843910.1"/>
</dbReference>
<feature type="compositionally biased region" description="Basic and acidic residues" evidence="13">
    <location>
        <begin position="1031"/>
        <end position="1048"/>
    </location>
</feature>
<evidence type="ECO:0000313" key="21">
    <source>
        <dbReference type="RefSeq" id="XP_035699802.1"/>
    </source>
</evidence>
<feature type="region of interest" description="Disordered" evidence="13">
    <location>
        <begin position="1022"/>
        <end position="1074"/>
    </location>
</feature>
<keyword evidence="11" id="KW-0675">Receptor</keyword>
<dbReference type="GO" id="GO:0019221">
    <property type="term" value="P:cytokine-mediated signaling pathway"/>
    <property type="evidence" value="ECO:0000318"/>
    <property type="project" value="GO_Central"/>
</dbReference>
<keyword evidence="5 14" id="KW-0812">Transmembrane</keyword>
<evidence type="ECO:0000259" key="16">
    <source>
        <dbReference type="PROSITE" id="PS50853"/>
    </source>
</evidence>
<evidence type="ECO:0000313" key="24">
    <source>
        <dbReference type="RefSeq" id="XP_035699805.1"/>
    </source>
</evidence>
<evidence type="ECO:0000256" key="1">
    <source>
        <dbReference type="ARBA" id="ARBA00004251"/>
    </source>
</evidence>
<dbReference type="FunFam" id="2.60.40.10:FF:002430">
    <property type="entry name" value="Uncharacterized protein"/>
    <property type="match status" value="1"/>
</dbReference>
<dbReference type="RefSeq" id="XP_035699802.1">
    <property type="nucleotide sequence ID" value="XM_035843909.1"/>
</dbReference>
<dbReference type="GeneID" id="118432370"/>
<evidence type="ECO:0000256" key="11">
    <source>
        <dbReference type="ARBA" id="ARBA00023170"/>
    </source>
</evidence>
<feature type="signal peptide" evidence="15">
    <location>
        <begin position="1"/>
        <end position="24"/>
    </location>
</feature>
<keyword evidence="6 15" id="KW-0732">Signal</keyword>
<keyword evidence="10" id="KW-1015">Disulfide bond</keyword>
<dbReference type="GO" id="GO:0019955">
    <property type="term" value="F:cytokine binding"/>
    <property type="evidence" value="ECO:0000318"/>
    <property type="project" value="GO_Central"/>
</dbReference>
<dbReference type="FunFam" id="2.60.40.10:FF:001289">
    <property type="entry name" value="Oncostatin-M-specific receptor subunit beta"/>
    <property type="match status" value="1"/>
</dbReference>
<dbReference type="AlphaFoldDB" id="A0A9J7MFK4"/>
<feature type="domain" description="Fibronectin type-III" evidence="16">
    <location>
        <begin position="170"/>
        <end position="269"/>
    </location>
</feature>
<dbReference type="FunFam" id="2.60.40.10:FF:002913">
    <property type="entry name" value="Interleukin 12 receptor beta 2.b"/>
    <property type="match status" value="1"/>
</dbReference>
<dbReference type="InterPro" id="IPR003529">
    <property type="entry name" value="Hematopoietin_rcpt_Gp130_CS"/>
</dbReference>
<dbReference type="GO" id="GO:0043235">
    <property type="term" value="C:receptor complex"/>
    <property type="evidence" value="ECO:0000318"/>
    <property type="project" value="GO_Central"/>
</dbReference>
<protein>
    <submittedName>
        <fullName evidence="18 19">Phosphatidylinositol phosphatase PTPRQ-like isoform X1</fullName>
    </submittedName>
</protein>
<evidence type="ECO:0000313" key="22">
    <source>
        <dbReference type="RefSeq" id="XP_035699803.1"/>
    </source>
</evidence>
<feature type="chain" id="PRO_5044699049" evidence="15">
    <location>
        <begin position="25"/>
        <end position="1074"/>
    </location>
</feature>
<dbReference type="OrthoDB" id="10001713at2759"/>
<comment type="similarity">
    <text evidence="2">Belongs to the type I cytokine receptor family. Type 2 subfamily.</text>
</comment>
<evidence type="ECO:0000313" key="23">
    <source>
        <dbReference type="RefSeq" id="XP_035699804.1"/>
    </source>
</evidence>
<evidence type="ECO:0000256" key="7">
    <source>
        <dbReference type="ARBA" id="ARBA00022737"/>
    </source>
</evidence>
<organism evidence="17 24">
    <name type="scientific">Branchiostoma floridae</name>
    <name type="common">Florida lancelet</name>
    <name type="synonym">Amphioxus</name>
    <dbReference type="NCBI Taxonomy" id="7739"/>
    <lineage>
        <taxon>Eukaryota</taxon>
        <taxon>Metazoa</taxon>
        <taxon>Chordata</taxon>
        <taxon>Cephalochordata</taxon>
        <taxon>Leptocardii</taxon>
        <taxon>Amphioxiformes</taxon>
        <taxon>Branchiostomatidae</taxon>
        <taxon>Branchiostoma</taxon>
    </lineage>
</organism>